<evidence type="ECO:0000313" key="3">
    <source>
        <dbReference type="Proteomes" id="UP000593561"/>
    </source>
</evidence>
<feature type="compositionally biased region" description="Polar residues" evidence="1">
    <location>
        <begin position="112"/>
        <end position="123"/>
    </location>
</feature>
<feature type="region of interest" description="Disordered" evidence="1">
    <location>
        <begin position="16"/>
        <end position="59"/>
    </location>
</feature>
<keyword evidence="3" id="KW-1185">Reference proteome</keyword>
<evidence type="ECO:0000256" key="1">
    <source>
        <dbReference type="SAM" id="MobiDB-lite"/>
    </source>
</evidence>
<accession>A0A7J8RB28</accession>
<reference evidence="2" key="2">
    <citation type="submission" date="2020-04" db="EMBL/GenBank/DDBJ databases">
        <authorList>
            <person name="Grover C.E."/>
            <person name="Arick M.A. II"/>
            <person name="Thrash A."/>
            <person name="Conover J.L."/>
            <person name="Sanders W.S."/>
            <person name="Peterson D.G."/>
            <person name="Scheffler J.A."/>
            <person name="Scheffler B.E."/>
            <person name="Wendel J.F."/>
        </authorList>
    </citation>
    <scope>NUCLEOTIDE SEQUENCE</scope>
    <source>
        <strain evidence="2">27</strain>
        <tissue evidence="2">Leaf</tissue>
    </source>
</reference>
<proteinExistence type="predicted"/>
<reference evidence="2 3" key="1">
    <citation type="journal article" date="2019" name="Genome Biol. Evol.">
        <title>Insights into the evolution of the New World diploid cottons (Gossypium, subgenus Houzingenia) based on genome sequencing.</title>
        <authorList>
            <person name="Grover C.E."/>
            <person name="Arick M.A. 2nd"/>
            <person name="Thrash A."/>
            <person name="Conover J.L."/>
            <person name="Sanders W.S."/>
            <person name="Peterson D.G."/>
            <person name="Frelichowski J.E."/>
            <person name="Scheffler J.A."/>
            <person name="Scheffler B.E."/>
            <person name="Wendel J.F."/>
        </authorList>
    </citation>
    <scope>NUCLEOTIDE SEQUENCE [LARGE SCALE GENOMIC DNA]</scope>
    <source>
        <strain evidence="2">27</strain>
        <tissue evidence="2">Leaf</tissue>
    </source>
</reference>
<dbReference type="EMBL" id="JABFAC010000004">
    <property type="protein sequence ID" value="MBA0610925.1"/>
    <property type="molecule type" value="Genomic_DNA"/>
</dbReference>
<organism evidence="2 3">
    <name type="scientific">Gossypium davidsonii</name>
    <name type="common">Davidson's cotton</name>
    <name type="synonym">Gossypium klotzschianum subsp. davidsonii</name>
    <dbReference type="NCBI Taxonomy" id="34287"/>
    <lineage>
        <taxon>Eukaryota</taxon>
        <taxon>Viridiplantae</taxon>
        <taxon>Streptophyta</taxon>
        <taxon>Embryophyta</taxon>
        <taxon>Tracheophyta</taxon>
        <taxon>Spermatophyta</taxon>
        <taxon>Magnoliopsida</taxon>
        <taxon>eudicotyledons</taxon>
        <taxon>Gunneridae</taxon>
        <taxon>Pentapetalae</taxon>
        <taxon>rosids</taxon>
        <taxon>malvids</taxon>
        <taxon>Malvales</taxon>
        <taxon>Malvaceae</taxon>
        <taxon>Malvoideae</taxon>
        <taxon>Gossypium</taxon>
    </lineage>
</organism>
<name>A0A7J8RB28_GOSDV</name>
<feature type="compositionally biased region" description="Low complexity" evidence="1">
    <location>
        <begin position="102"/>
        <end position="111"/>
    </location>
</feature>
<sequence length="123" mass="13475">MLINLNNKICLIQVLAQRPSQSDNGPDGDDLRPIDDDDEHSGDRGEIRSFSQYGGKYGVGTTSGYFCDRSEFDENMFPEPKRDKSEPRAPSKGKGKKHTFVGSSSGRRSSSCNLGYSDSSTST</sequence>
<gene>
    <name evidence="2" type="ORF">Godav_011666</name>
</gene>
<protein>
    <submittedName>
        <fullName evidence="2">Uncharacterized protein</fullName>
    </submittedName>
</protein>
<feature type="compositionally biased region" description="Basic and acidic residues" evidence="1">
    <location>
        <begin position="79"/>
        <end position="89"/>
    </location>
</feature>
<dbReference type="AlphaFoldDB" id="A0A7J8RB28"/>
<dbReference type="Proteomes" id="UP000593561">
    <property type="component" value="Unassembled WGS sequence"/>
</dbReference>
<comment type="caution">
    <text evidence="2">The sequence shown here is derived from an EMBL/GenBank/DDBJ whole genome shotgun (WGS) entry which is preliminary data.</text>
</comment>
<feature type="region of interest" description="Disordered" evidence="1">
    <location>
        <begin position="71"/>
        <end position="123"/>
    </location>
</feature>
<dbReference type="EMBL" id="JABFAC010000004">
    <property type="protein sequence ID" value="MBA0610923.1"/>
    <property type="molecule type" value="Genomic_DNA"/>
</dbReference>
<evidence type="ECO:0000313" key="2">
    <source>
        <dbReference type="EMBL" id="MBA0610925.1"/>
    </source>
</evidence>